<feature type="transmembrane region" description="Helical" evidence="7">
    <location>
        <begin position="898"/>
        <end position="921"/>
    </location>
</feature>
<dbReference type="AlphaFoldDB" id="A0A914BGN7"/>
<evidence type="ECO:0000313" key="12">
    <source>
        <dbReference type="Proteomes" id="UP000887568"/>
    </source>
</evidence>
<dbReference type="OrthoDB" id="6134459at2759"/>
<dbReference type="PANTHER" id="PTHR45902:SF1">
    <property type="entry name" value="LATROPHILIN RECEPTOR-LIKE PROTEIN A"/>
    <property type="match status" value="1"/>
</dbReference>
<dbReference type="Gene3D" id="1.20.1070.10">
    <property type="entry name" value="Rhodopsin 7-helix transmembrane proteins"/>
    <property type="match status" value="1"/>
</dbReference>
<keyword evidence="8" id="KW-0732">Signal</keyword>
<dbReference type="GO" id="GO:0016020">
    <property type="term" value="C:membrane"/>
    <property type="evidence" value="ECO:0007669"/>
    <property type="project" value="UniProtKB-SubCell"/>
</dbReference>
<keyword evidence="12" id="KW-1185">Reference proteome</keyword>
<evidence type="ECO:0000256" key="1">
    <source>
        <dbReference type="ARBA" id="ARBA00004141"/>
    </source>
</evidence>
<feature type="transmembrane region" description="Helical" evidence="7">
    <location>
        <begin position="799"/>
        <end position="824"/>
    </location>
</feature>
<evidence type="ECO:0000256" key="3">
    <source>
        <dbReference type="ARBA" id="ARBA00022989"/>
    </source>
</evidence>
<evidence type="ECO:0000256" key="8">
    <source>
        <dbReference type="SAM" id="SignalP"/>
    </source>
</evidence>
<dbReference type="Pfam" id="PF00002">
    <property type="entry name" value="7tm_2"/>
    <property type="match status" value="1"/>
</dbReference>
<dbReference type="EnsemblMetazoa" id="XM_038218664.1">
    <property type="protein sequence ID" value="XP_038074592.1"/>
    <property type="gene ID" value="LOC119742573"/>
</dbReference>
<feature type="domain" description="G-protein coupled receptors family 2 profile 2" evidence="9">
    <location>
        <begin position="686"/>
        <end position="949"/>
    </location>
</feature>
<name>A0A914BGN7_PATMI</name>
<dbReference type="CDD" id="cd15039">
    <property type="entry name" value="7tmB3_Methuselah-like"/>
    <property type="match status" value="1"/>
</dbReference>
<feature type="signal peptide" evidence="8">
    <location>
        <begin position="1"/>
        <end position="27"/>
    </location>
</feature>
<accession>A0A914BGN7</accession>
<feature type="compositionally biased region" description="Basic and acidic residues" evidence="6">
    <location>
        <begin position="33"/>
        <end position="47"/>
    </location>
</feature>
<reference evidence="11" key="1">
    <citation type="submission" date="2022-11" db="UniProtKB">
        <authorList>
            <consortium name="EnsemblMetazoa"/>
        </authorList>
    </citation>
    <scope>IDENTIFICATION</scope>
</reference>
<dbReference type="PRINTS" id="PR00249">
    <property type="entry name" value="GPCRSECRETIN"/>
</dbReference>
<feature type="chain" id="PRO_5038078866" evidence="8">
    <location>
        <begin position="28"/>
        <end position="1036"/>
    </location>
</feature>
<feature type="transmembrane region" description="Helical" evidence="7">
    <location>
        <begin position="722"/>
        <end position="744"/>
    </location>
</feature>
<evidence type="ECO:0000256" key="6">
    <source>
        <dbReference type="SAM" id="MobiDB-lite"/>
    </source>
</evidence>
<dbReference type="PANTHER" id="PTHR45902">
    <property type="entry name" value="LATROPHILIN RECEPTOR-LIKE PROTEIN A"/>
    <property type="match status" value="1"/>
</dbReference>
<evidence type="ECO:0000256" key="2">
    <source>
        <dbReference type="ARBA" id="ARBA00022692"/>
    </source>
</evidence>
<evidence type="ECO:0000256" key="5">
    <source>
        <dbReference type="ARBA" id="ARBA00023157"/>
    </source>
</evidence>
<keyword evidence="4 7" id="KW-0472">Membrane</keyword>
<dbReference type="Proteomes" id="UP000887568">
    <property type="component" value="Unplaced"/>
</dbReference>
<dbReference type="GO" id="GO:0004930">
    <property type="term" value="F:G protein-coupled receptor activity"/>
    <property type="evidence" value="ECO:0007669"/>
    <property type="project" value="InterPro"/>
</dbReference>
<keyword evidence="5" id="KW-1015">Disulfide bond</keyword>
<keyword evidence="2 7" id="KW-0812">Transmembrane</keyword>
<dbReference type="GeneID" id="119742573"/>
<dbReference type="InterPro" id="IPR053231">
    <property type="entry name" value="GPCR_LN-TM7"/>
</dbReference>
<proteinExistence type="predicted"/>
<dbReference type="InterPro" id="IPR000832">
    <property type="entry name" value="GPCR_2_secretin-like"/>
</dbReference>
<dbReference type="SUPFAM" id="SSF90188">
    <property type="entry name" value="Somatomedin B domain"/>
    <property type="match status" value="1"/>
</dbReference>
<sequence>MANTLGSLRVLCVVLFMSPAWFDEALATERPLEPEIESNRTGEHAQTDEGLAPKNPGAVDVTLGEIVIAITQEASCCGRCNKTGTLYERNGSAPCYCDEHCLVYTDCCLDFELYCTDLESRLVQPGDGGLWQAFQNCSDGQGTSPTTTIWSFATDNGLYSGECSVWQAIQDYSDSAAREYACKLEALWVPVILARRANRLLVRVAGGYDFDYVLVGSCGNNSAKQEMVGLCGGMGSGSFETLDDVKGVVPVTAPDGLHYRNAYCAQCNGFSEADLQFWQVKLNCPADVAVTGLTDSSIGSCSVGRVSPPNPFMWNAPQPRMVSFKYGCFCSLGAWPAVCGVYQLKSGQCCRGQHCQHQCRCFILGVMYVDAEAPFGGQFLPISALFDFSSHRDLRFSLGDQPQELVCNQGTYFDVALRSCRRFFCPSGQRLGAHGECVAAITDPCLLSDLGDPPVCLLDLEFQTKTREVDLVQSRLIESLMNATANVTLTPLRPIDCPDLRQSPYCKFLVIVESQFTFAETATRFLSTWRHLIAQWQSDSYVTFQKLTLMNFGERKFLIDKCARLGQTPVRYSFGSDFKKFEINGTSFVNIRVDNGSVTCPSERTFKEVVFTSPGDVEEFVHLCEMKLNCSLVVLNSSDFSWLDNTTVELSSGGNLSSEEVIKISDEEVVVCRQPDECPNCRESFSGIFSVVGLIVSQVFLLLTLLSFCVFPELCTLPGKNLFCFIAALFLTQMVFLLGPGSPLGKFTTANNDTCLAFAVTIHYLLLATFFWSNVVSLHLARTFGFRLRMRSERFGRAFLWYSLYGWGAPALISATSCILHHLLVVDGKRVIIYGIDSSICTPYMDGMLYLVSVPISVLMCSNAVFFVQTVVGIRRTRKSTSMVQKEKRKLERLQSEAILCIKIFVATGMTWFLIALLGYFSVEGFSYFFTVLISSQGPLLFLSFAFTERIRDMWRAKFCDRVRCTGVYSTKETAVSSVSRAVGAGLARHAGNKMHDSSDDSLIRIDGKAMLLEDKTTDNLYEHVFSDNEVLENQF</sequence>
<feature type="transmembrane region" description="Helical" evidence="7">
    <location>
        <begin position="756"/>
        <end position="778"/>
    </location>
</feature>
<evidence type="ECO:0000313" key="11">
    <source>
        <dbReference type="EnsemblMetazoa" id="XP_038074592.1"/>
    </source>
</evidence>
<organism evidence="11 12">
    <name type="scientific">Patiria miniata</name>
    <name type="common">Bat star</name>
    <name type="synonym">Asterina miniata</name>
    <dbReference type="NCBI Taxonomy" id="46514"/>
    <lineage>
        <taxon>Eukaryota</taxon>
        <taxon>Metazoa</taxon>
        <taxon>Echinodermata</taxon>
        <taxon>Eleutherozoa</taxon>
        <taxon>Asterozoa</taxon>
        <taxon>Asteroidea</taxon>
        <taxon>Valvatacea</taxon>
        <taxon>Valvatida</taxon>
        <taxon>Asterinidae</taxon>
        <taxon>Patiria</taxon>
    </lineage>
</organism>
<evidence type="ECO:0000259" key="10">
    <source>
        <dbReference type="PROSITE" id="PS50958"/>
    </source>
</evidence>
<dbReference type="Gene3D" id="4.10.410.20">
    <property type="match status" value="1"/>
</dbReference>
<keyword evidence="3 7" id="KW-1133">Transmembrane helix</keyword>
<comment type="subcellular location">
    <subcellularLocation>
        <location evidence="1">Membrane</location>
        <topology evidence="1">Multi-pass membrane protein</topology>
    </subcellularLocation>
</comment>
<dbReference type="RefSeq" id="XP_038074592.1">
    <property type="nucleotide sequence ID" value="XM_038218664.1"/>
</dbReference>
<dbReference type="PROSITE" id="PS00524">
    <property type="entry name" value="SMB_1"/>
    <property type="match status" value="1"/>
</dbReference>
<evidence type="ECO:0000256" key="7">
    <source>
        <dbReference type="SAM" id="Phobius"/>
    </source>
</evidence>
<evidence type="ECO:0000256" key="4">
    <source>
        <dbReference type="ARBA" id="ARBA00023136"/>
    </source>
</evidence>
<dbReference type="GO" id="GO:0007166">
    <property type="term" value="P:cell surface receptor signaling pathway"/>
    <property type="evidence" value="ECO:0007669"/>
    <property type="project" value="InterPro"/>
</dbReference>
<evidence type="ECO:0000259" key="9">
    <source>
        <dbReference type="PROSITE" id="PS50261"/>
    </source>
</evidence>
<dbReference type="PROSITE" id="PS50261">
    <property type="entry name" value="G_PROTEIN_RECEP_F2_4"/>
    <property type="match status" value="1"/>
</dbReference>
<dbReference type="InterPro" id="IPR036024">
    <property type="entry name" value="Somatomedin_B-like_dom_sf"/>
</dbReference>
<dbReference type="PROSITE" id="PS50958">
    <property type="entry name" value="SMB_2"/>
    <property type="match status" value="1"/>
</dbReference>
<feature type="domain" description="SMB" evidence="10">
    <location>
        <begin position="72"/>
        <end position="119"/>
    </location>
</feature>
<feature type="transmembrane region" description="Helical" evidence="7">
    <location>
        <begin position="688"/>
        <end position="710"/>
    </location>
</feature>
<protein>
    <submittedName>
        <fullName evidence="11">Uncharacterized protein</fullName>
    </submittedName>
</protein>
<dbReference type="SMART" id="SM00201">
    <property type="entry name" value="SO"/>
    <property type="match status" value="1"/>
</dbReference>
<feature type="transmembrane region" description="Helical" evidence="7">
    <location>
        <begin position="848"/>
        <end position="874"/>
    </location>
</feature>
<feature type="region of interest" description="Disordered" evidence="6">
    <location>
        <begin position="33"/>
        <end position="56"/>
    </location>
</feature>
<dbReference type="Pfam" id="PF01033">
    <property type="entry name" value="Somatomedin_B"/>
    <property type="match status" value="1"/>
</dbReference>
<feature type="transmembrane region" description="Helical" evidence="7">
    <location>
        <begin position="927"/>
        <end position="948"/>
    </location>
</feature>
<dbReference type="InterPro" id="IPR017981">
    <property type="entry name" value="GPCR_2-like_7TM"/>
</dbReference>
<dbReference type="InterPro" id="IPR001212">
    <property type="entry name" value="Somatomedin_B_dom"/>
</dbReference>